<dbReference type="AlphaFoldDB" id="A0A699YXH5"/>
<sequence>MHDLGNQSQQHWLLSSADQRAAEAAGDCKGSDDISLTFRGGHTWVEQQARPTPPLVSAALSAAAIPGRTAIEQLLAAQLAAERAWAAWCRQSLHQPLLLTLHKATHQPPC</sequence>
<reference evidence="1 2" key="1">
    <citation type="submission" date="2020-02" db="EMBL/GenBank/DDBJ databases">
        <title>Draft genome sequence of Haematococcus lacustris strain NIES-144.</title>
        <authorList>
            <person name="Morimoto D."/>
            <person name="Nakagawa S."/>
            <person name="Yoshida T."/>
            <person name="Sawayama S."/>
        </authorList>
    </citation>
    <scope>NUCLEOTIDE SEQUENCE [LARGE SCALE GENOMIC DNA]</scope>
    <source>
        <strain evidence="1 2">NIES-144</strain>
    </source>
</reference>
<evidence type="ECO:0000313" key="1">
    <source>
        <dbReference type="EMBL" id="GFH07722.1"/>
    </source>
</evidence>
<dbReference type="Proteomes" id="UP000485058">
    <property type="component" value="Unassembled WGS sequence"/>
</dbReference>
<keyword evidence="2" id="KW-1185">Reference proteome</keyword>
<protein>
    <submittedName>
        <fullName evidence="1">Uncharacterized protein</fullName>
    </submittedName>
</protein>
<name>A0A699YXH5_HAELA</name>
<dbReference type="EMBL" id="BLLF01000111">
    <property type="protein sequence ID" value="GFH07722.1"/>
    <property type="molecule type" value="Genomic_DNA"/>
</dbReference>
<proteinExistence type="predicted"/>
<gene>
    <name evidence="1" type="ORF">HaLaN_02563</name>
</gene>
<organism evidence="1 2">
    <name type="scientific">Haematococcus lacustris</name>
    <name type="common">Green alga</name>
    <name type="synonym">Haematococcus pluvialis</name>
    <dbReference type="NCBI Taxonomy" id="44745"/>
    <lineage>
        <taxon>Eukaryota</taxon>
        <taxon>Viridiplantae</taxon>
        <taxon>Chlorophyta</taxon>
        <taxon>core chlorophytes</taxon>
        <taxon>Chlorophyceae</taxon>
        <taxon>CS clade</taxon>
        <taxon>Chlamydomonadales</taxon>
        <taxon>Haematococcaceae</taxon>
        <taxon>Haematococcus</taxon>
    </lineage>
</organism>
<comment type="caution">
    <text evidence="1">The sequence shown here is derived from an EMBL/GenBank/DDBJ whole genome shotgun (WGS) entry which is preliminary data.</text>
</comment>
<evidence type="ECO:0000313" key="2">
    <source>
        <dbReference type="Proteomes" id="UP000485058"/>
    </source>
</evidence>
<accession>A0A699YXH5</accession>